<keyword evidence="1" id="KW-0732">Signal</keyword>
<proteinExistence type="predicted"/>
<sequence>MSKRVCAVALAATLSVTIAGPGIAAAEPGDAGASTAEATSAEGPKNVIYLVGDGMSFNQVDTGSLYGHGTSNYQARVDHAVQAQQSAHGIRGRYSSGTRPSLATTPWKAWMSRK</sequence>
<feature type="signal peptide" evidence="1">
    <location>
        <begin position="1"/>
        <end position="24"/>
    </location>
</feature>
<protein>
    <recommendedName>
        <fullName evidence="4">Alkaline phosphatase</fullName>
    </recommendedName>
</protein>
<evidence type="ECO:0008006" key="4">
    <source>
        <dbReference type="Google" id="ProtNLM"/>
    </source>
</evidence>
<dbReference type="Proteomes" id="UP001056455">
    <property type="component" value="Chromosome"/>
</dbReference>
<reference evidence="2" key="1">
    <citation type="submission" date="2022-06" db="EMBL/GenBank/DDBJ databases">
        <title>Ornithinimicrobium HY1793.</title>
        <authorList>
            <person name="Huang Y."/>
        </authorList>
    </citation>
    <scope>NUCLEOTIDE SEQUENCE</scope>
    <source>
        <strain evidence="2">HY1793</strain>
    </source>
</reference>
<accession>A0ABY4YST7</accession>
<name>A0ABY4YST7_9MICO</name>
<feature type="chain" id="PRO_5047233437" description="Alkaline phosphatase" evidence="1">
    <location>
        <begin position="25"/>
        <end position="114"/>
    </location>
</feature>
<organism evidence="2 3">
    <name type="scientific">Ornithinimicrobium faecis</name>
    <dbReference type="NCBI Taxonomy" id="2934158"/>
    <lineage>
        <taxon>Bacteria</taxon>
        <taxon>Bacillati</taxon>
        <taxon>Actinomycetota</taxon>
        <taxon>Actinomycetes</taxon>
        <taxon>Micrococcales</taxon>
        <taxon>Ornithinimicrobiaceae</taxon>
        <taxon>Ornithinimicrobium</taxon>
    </lineage>
</organism>
<keyword evidence="3" id="KW-1185">Reference proteome</keyword>
<dbReference type="InterPro" id="IPR017850">
    <property type="entry name" value="Alkaline_phosphatase_core_sf"/>
</dbReference>
<dbReference type="RefSeq" id="WP_252592926.1">
    <property type="nucleotide sequence ID" value="NZ_CP099489.1"/>
</dbReference>
<evidence type="ECO:0000313" key="3">
    <source>
        <dbReference type="Proteomes" id="UP001056455"/>
    </source>
</evidence>
<dbReference type="EMBL" id="CP099489">
    <property type="protein sequence ID" value="USQ79822.1"/>
    <property type="molecule type" value="Genomic_DNA"/>
</dbReference>
<evidence type="ECO:0000256" key="1">
    <source>
        <dbReference type="SAM" id="SignalP"/>
    </source>
</evidence>
<dbReference type="SUPFAM" id="SSF53649">
    <property type="entry name" value="Alkaline phosphatase-like"/>
    <property type="match status" value="1"/>
</dbReference>
<dbReference type="Gene3D" id="3.40.720.10">
    <property type="entry name" value="Alkaline Phosphatase, subunit A"/>
    <property type="match status" value="1"/>
</dbReference>
<evidence type="ECO:0000313" key="2">
    <source>
        <dbReference type="EMBL" id="USQ79822.1"/>
    </source>
</evidence>
<gene>
    <name evidence="2" type="ORF">NF556_19900</name>
</gene>